<dbReference type="InterPro" id="IPR055372">
    <property type="entry name" value="CBM96"/>
</dbReference>
<keyword evidence="2" id="KW-0134">Cell wall</keyword>
<dbReference type="Pfam" id="PF24517">
    <property type="entry name" value="CBM96"/>
    <property type="match status" value="1"/>
</dbReference>
<dbReference type="Gene3D" id="2.60.120.430">
    <property type="entry name" value="Galactose-binding lectin"/>
    <property type="match status" value="1"/>
</dbReference>
<protein>
    <submittedName>
        <fullName evidence="11">DNRLRE domain-containing protein</fullName>
    </submittedName>
</protein>
<name>A0ABX7I4T5_9BACT</name>
<evidence type="ECO:0000313" key="11">
    <source>
        <dbReference type="EMBL" id="QRR00885.1"/>
    </source>
</evidence>
<proteinExistence type="predicted"/>
<evidence type="ECO:0000256" key="5">
    <source>
        <dbReference type="ARBA" id="ARBA00023180"/>
    </source>
</evidence>
<feature type="chain" id="PRO_5046837824" evidence="6">
    <location>
        <begin position="20"/>
        <end position="717"/>
    </location>
</feature>
<dbReference type="SUPFAM" id="SSF52058">
    <property type="entry name" value="L domain-like"/>
    <property type="match status" value="2"/>
</dbReference>
<dbReference type="Pfam" id="PF18962">
    <property type="entry name" value="Por_Secre_tail"/>
    <property type="match status" value="1"/>
</dbReference>
<feature type="domain" description="Secretion system C-terminal sorting" evidence="9">
    <location>
        <begin position="637"/>
        <end position="715"/>
    </location>
</feature>
<dbReference type="InterPro" id="IPR026444">
    <property type="entry name" value="Secre_tail"/>
</dbReference>
<evidence type="ECO:0000259" key="9">
    <source>
        <dbReference type="Pfam" id="PF18962"/>
    </source>
</evidence>
<evidence type="ECO:0000256" key="2">
    <source>
        <dbReference type="ARBA" id="ARBA00022512"/>
    </source>
</evidence>
<dbReference type="Pfam" id="PF01030">
    <property type="entry name" value="Recep_L_domain"/>
    <property type="match status" value="1"/>
</dbReference>
<gene>
    <name evidence="11" type="ORF">HWI92_08205</name>
</gene>
<dbReference type="NCBIfam" id="NF033679">
    <property type="entry name" value="DNRLRE_dom"/>
    <property type="match status" value="1"/>
</dbReference>
<keyword evidence="12" id="KW-1185">Reference proteome</keyword>
<sequence>MKKIFLFLSFTCSAISAHSQTCSVAALKTQADVDNFSINYPGCKVVNRDLDIVLSSITNLNGLQTITRVTGSLHIESNPSLTSLAGLSSLTQIDGTLSIDNNDNLLRFDGLDHLKSPIRTVRIVNNERLTSISGLRGLTRILSLLYVISNPALTSLEGLHNVTRVASNLKIDSNDNLVNLTGLRNLRQVDRDLIIVNNKSLKDFSGLERLESVPETLEITGNSTLTSISELAQLEDPGLIIIKNNSRLSDCSIKIVCSRVGAGLAIISGNAAGCATKDEVRMSANCKPQTFIRINAGGSDFTTATKKLFIADKYYGGIDRTSSIASGDILNTTNDVFYRSGRSSPSFSYDIPVYNGQVNVTLHFAETYFGVPGTRGEKGGLGSRQFHVNMEGSRKLTNYDIFAAAGGAMRANQLTIPVMVTDGVLNVDFLSGAADQPRVSAIEVVAATATLNPVADTYVVGGIYSNENHSESHYLTVSNETGNPTAQRASYLKFQLPAQASFTSAKFRIYGRNHTNDESILLHAYGVDNDSWTETGITKNNAPSPSTPSLGSIAVNSFDKYYEIDVTSYVKAQKQAGDSTVSLLLNTPNNSTAVLSFFGREVSSSQPQLFLETTNSSARTGQEEVLSEVQEKQPSTVFPNPVKDHFTLSLSSEHAGVISFEMVNSAGLSRTVSAVENAKPSENAEVNIAGHWFDPGIYLLKIKSDTFTEMVKILVTK</sequence>
<dbReference type="Pfam" id="PF11721">
    <property type="entry name" value="Malectin"/>
    <property type="match status" value="1"/>
</dbReference>
<keyword evidence="3" id="KW-0964">Secreted</keyword>
<feature type="domain" description="Malectin" evidence="8">
    <location>
        <begin position="292"/>
        <end position="442"/>
    </location>
</feature>
<feature type="domain" description="Receptor L-domain" evidence="7">
    <location>
        <begin position="42"/>
        <end position="131"/>
    </location>
</feature>
<feature type="signal peptide" evidence="6">
    <location>
        <begin position="1"/>
        <end position="19"/>
    </location>
</feature>
<evidence type="ECO:0000259" key="7">
    <source>
        <dbReference type="Pfam" id="PF01030"/>
    </source>
</evidence>
<organism evidence="11 12">
    <name type="scientific">Dyadobacter sandarakinus</name>
    <dbReference type="NCBI Taxonomy" id="2747268"/>
    <lineage>
        <taxon>Bacteria</taxon>
        <taxon>Pseudomonadati</taxon>
        <taxon>Bacteroidota</taxon>
        <taxon>Cytophagia</taxon>
        <taxon>Cytophagales</taxon>
        <taxon>Spirosomataceae</taxon>
        <taxon>Dyadobacter</taxon>
    </lineage>
</organism>
<accession>A0ABX7I4T5</accession>
<feature type="domain" description="Carbohydrate-binding module family 96" evidence="10">
    <location>
        <begin position="448"/>
        <end position="612"/>
    </location>
</feature>
<dbReference type="PANTHER" id="PTHR31018">
    <property type="entry name" value="SPORULATION-SPECIFIC PROTEIN-RELATED"/>
    <property type="match status" value="1"/>
</dbReference>
<dbReference type="InterPro" id="IPR008979">
    <property type="entry name" value="Galactose-bd-like_sf"/>
</dbReference>
<dbReference type="InterPro" id="IPR051648">
    <property type="entry name" value="CWI-Assembly_Regulator"/>
</dbReference>
<dbReference type="Proteomes" id="UP000612680">
    <property type="component" value="Chromosome"/>
</dbReference>
<dbReference type="Gene3D" id="3.80.20.20">
    <property type="entry name" value="Receptor L-domain"/>
    <property type="match status" value="2"/>
</dbReference>
<dbReference type="InterPro" id="IPR036941">
    <property type="entry name" value="Rcpt_L-dom_sf"/>
</dbReference>
<dbReference type="RefSeq" id="WP_204662596.1">
    <property type="nucleotide sequence ID" value="NZ_CP056775.1"/>
</dbReference>
<evidence type="ECO:0000259" key="10">
    <source>
        <dbReference type="Pfam" id="PF24517"/>
    </source>
</evidence>
<dbReference type="InterPro" id="IPR021720">
    <property type="entry name" value="Malectin_dom"/>
</dbReference>
<evidence type="ECO:0000259" key="8">
    <source>
        <dbReference type="Pfam" id="PF11721"/>
    </source>
</evidence>
<dbReference type="PANTHER" id="PTHR31018:SF3">
    <property type="entry name" value="RECEPTOR PROTEIN-TYROSINE KINASE"/>
    <property type="match status" value="1"/>
</dbReference>
<dbReference type="EMBL" id="CP056775">
    <property type="protein sequence ID" value="QRR00885.1"/>
    <property type="molecule type" value="Genomic_DNA"/>
</dbReference>
<evidence type="ECO:0000256" key="4">
    <source>
        <dbReference type="ARBA" id="ARBA00022729"/>
    </source>
</evidence>
<reference evidence="11 12" key="1">
    <citation type="submission" date="2020-06" db="EMBL/GenBank/DDBJ databases">
        <title>Dyadobacter sandarakinus sp. nov., isolated from the soil of the Arctic Yellow River Station.</title>
        <authorList>
            <person name="Zhang Y."/>
            <person name="Peng F."/>
        </authorList>
    </citation>
    <scope>NUCLEOTIDE SEQUENCE [LARGE SCALE GENOMIC DNA]</scope>
    <source>
        <strain evidence="11 12">Q3-56</strain>
    </source>
</reference>
<evidence type="ECO:0000313" key="12">
    <source>
        <dbReference type="Proteomes" id="UP000612680"/>
    </source>
</evidence>
<evidence type="ECO:0000256" key="1">
    <source>
        <dbReference type="ARBA" id="ARBA00004191"/>
    </source>
</evidence>
<dbReference type="InterPro" id="IPR000494">
    <property type="entry name" value="Rcpt_L-dom"/>
</dbReference>
<dbReference type="SUPFAM" id="SSF49785">
    <property type="entry name" value="Galactose-binding domain-like"/>
    <property type="match status" value="1"/>
</dbReference>
<keyword evidence="4 6" id="KW-0732">Signal</keyword>
<dbReference type="NCBIfam" id="TIGR04183">
    <property type="entry name" value="Por_Secre_tail"/>
    <property type="match status" value="1"/>
</dbReference>
<keyword evidence="5" id="KW-0325">Glycoprotein</keyword>
<evidence type="ECO:0000256" key="3">
    <source>
        <dbReference type="ARBA" id="ARBA00022525"/>
    </source>
</evidence>
<comment type="subcellular location">
    <subcellularLocation>
        <location evidence="1">Secreted</location>
        <location evidence="1">Cell wall</location>
    </subcellularLocation>
</comment>
<evidence type="ECO:0000256" key="6">
    <source>
        <dbReference type="SAM" id="SignalP"/>
    </source>
</evidence>